<reference evidence="1 2" key="1">
    <citation type="submission" date="2016-12" db="EMBL/GenBank/DDBJ databases">
        <authorList>
            <person name="Song W.-J."/>
            <person name="Kurnit D.M."/>
        </authorList>
    </citation>
    <scope>NUCLEOTIDE SEQUENCE [LARGE SCALE GENOMIC DNA]</scope>
    <source>
        <strain evidence="1 2">CECT 9026</strain>
    </source>
</reference>
<dbReference type="EMBL" id="FSSB01000009">
    <property type="protein sequence ID" value="SIO93639.1"/>
    <property type="molecule type" value="Genomic_DNA"/>
</dbReference>
<protein>
    <submittedName>
        <fullName evidence="1">Uncharacterized protein</fullName>
    </submittedName>
</protein>
<dbReference type="Proteomes" id="UP000184774">
    <property type="component" value="Unassembled WGS sequence"/>
</dbReference>
<organism evidence="1 2">
    <name type="scientific">Vibrio spartinae</name>
    <dbReference type="NCBI Taxonomy" id="1918945"/>
    <lineage>
        <taxon>Bacteria</taxon>
        <taxon>Pseudomonadati</taxon>
        <taxon>Pseudomonadota</taxon>
        <taxon>Gammaproteobacteria</taxon>
        <taxon>Vibrionales</taxon>
        <taxon>Vibrionaceae</taxon>
        <taxon>Vibrio</taxon>
    </lineage>
</organism>
<proteinExistence type="predicted"/>
<evidence type="ECO:0000313" key="1">
    <source>
        <dbReference type="EMBL" id="SIO93639.1"/>
    </source>
</evidence>
<gene>
    <name evidence="1" type="ORF">VSP9026_01309</name>
</gene>
<name>A0A1N6M2I4_9VIBR</name>
<dbReference type="AlphaFoldDB" id="A0A1N6M2I4"/>
<evidence type="ECO:0000313" key="2">
    <source>
        <dbReference type="Proteomes" id="UP000184774"/>
    </source>
</evidence>
<accession>A0A1N6M2I4</accession>
<sequence>MVSFLFSKVPLVPLTQVIPSEAHCLLVCHHLYDINVILA</sequence>